<protein>
    <submittedName>
        <fullName evidence="1">TonB-dependent receptor SusC</fullName>
    </submittedName>
</protein>
<feature type="non-terminal residue" evidence="1">
    <location>
        <position position="122"/>
    </location>
</feature>
<dbReference type="AlphaFoldDB" id="A0A5J4Q0L0"/>
<dbReference type="Pfam" id="PF13715">
    <property type="entry name" value="CarbopepD_reg_2"/>
    <property type="match status" value="1"/>
</dbReference>
<sequence length="122" mass="13061">MKFIFYLTCALLINVSVGAYSQNARPNSSGEEKIVTGVVTDVTGELLPSVNVIIKGTTTGVISDTNGKYSINVSDKDATLVFSFIGFTQQEIKLDGRQKIDVVLKENSLALQEVIVLGYGAA</sequence>
<evidence type="ECO:0000313" key="1">
    <source>
        <dbReference type="EMBL" id="KAA6314972.1"/>
    </source>
</evidence>
<accession>A0A5J4Q0L0</accession>
<reference evidence="1" key="1">
    <citation type="submission" date="2019-03" db="EMBL/GenBank/DDBJ databases">
        <title>Single cell metagenomics reveals metabolic interactions within the superorganism composed of flagellate Streblomastix strix and complex community of Bacteroidetes bacteria on its surface.</title>
        <authorList>
            <person name="Treitli S.C."/>
            <person name="Kolisko M."/>
            <person name="Husnik F."/>
            <person name="Keeling P."/>
            <person name="Hampl V."/>
        </authorList>
    </citation>
    <scope>NUCLEOTIDE SEQUENCE</scope>
    <source>
        <strain evidence="1">STM</strain>
    </source>
</reference>
<organism evidence="1">
    <name type="scientific">termite gut metagenome</name>
    <dbReference type="NCBI Taxonomy" id="433724"/>
    <lineage>
        <taxon>unclassified sequences</taxon>
        <taxon>metagenomes</taxon>
        <taxon>organismal metagenomes</taxon>
    </lineage>
</organism>
<name>A0A5J4Q0L0_9ZZZZ</name>
<proteinExistence type="predicted"/>
<dbReference type="EMBL" id="SNRY01005431">
    <property type="protein sequence ID" value="KAA6314972.1"/>
    <property type="molecule type" value="Genomic_DNA"/>
</dbReference>
<dbReference type="Gene3D" id="2.60.40.1120">
    <property type="entry name" value="Carboxypeptidase-like, regulatory domain"/>
    <property type="match status" value="1"/>
</dbReference>
<comment type="caution">
    <text evidence="1">The sequence shown here is derived from an EMBL/GenBank/DDBJ whole genome shotgun (WGS) entry which is preliminary data.</text>
</comment>
<keyword evidence="1" id="KW-0675">Receptor</keyword>
<gene>
    <name evidence="1" type="ORF">EZS27_034496</name>
</gene>
<dbReference type="SUPFAM" id="SSF49464">
    <property type="entry name" value="Carboxypeptidase regulatory domain-like"/>
    <property type="match status" value="1"/>
</dbReference>
<dbReference type="FunFam" id="2.60.40.1120:FF:000003">
    <property type="entry name" value="Outer membrane protein Omp121"/>
    <property type="match status" value="1"/>
</dbReference>
<dbReference type="InterPro" id="IPR008969">
    <property type="entry name" value="CarboxyPept-like_regulatory"/>
</dbReference>